<name>A0AAE2CF38_9LAMI</name>
<dbReference type="AlphaFoldDB" id="A0AAE2CF38"/>
<gene>
    <name evidence="2" type="ORF">Salat_2397000</name>
</gene>
<reference evidence="2" key="2">
    <citation type="journal article" date="2024" name="Plant">
        <title>Genomic evolution and insights into agronomic trait innovations of Sesamum species.</title>
        <authorList>
            <person name="Miao H."/>
            <person name="Wang L."/>
            <person name="Qu L."/>
            <person name="Liu H."/>
            <person name="Sun Y."/>
            <person name="Le M."/>
            <person name="Wang Q."/>
            <person name="Wei S."/>
            <person name="Zheng Y."/>
            <person name="Lin W."/>
            <person name="Duan Y."/>
            <person name="Cao H."/>
            <person name="Xiong S."/>
            <person name="Wang X."/>
            <person name="Wei L."/>
            <person name="Li C."/>
            <person name="Ma Q."/>
            <person name="Ju M."/>
            <person name="Zhao R."/>
            <person name="Li G."/>
            <person name="Mu C."/>
            <person name="Tian Q."/>
            <person name="Mei H."/>
            <person name="Zhang T."/>
            <person name="Gao T."/>
            <person name="Zhang H."/>
        </authorList>
    </citation>
    <scope>NUCLEOTIDE SEQUENCE</scope>
    <source>
        <strain evidence="2">3651</strain>
    </source>
</reference>
<proteinExistence type="predicted"/>
<evidence type="ECO:0000313" key="3">
    <source>
        <dbReference type="Proteomes" id="UP001293254"/>
    </source>
</evidence>
<dbReference type="Proteomes" id="UP001293254">
    <property type="component" value="Unassembled WGS sequence"/>
</dbReference>
<evidence type="ECO:0000313" key="2">
    <source>
        <dbReference type="EMBL" id="KAK4419841.1"/>
    </source>
</evidence>
<feature type="region of interest" description="Disordered" evidence="1">
    <location>
        <begin position="1"/>
        <end position="22"/>
    </location>
</feature>
<protein>
    <submittedName>
        <fullName evidence="2">Uncharacterized protein</fullName>
    </submittedName>
</protein>
<comment type="caution">
    <text evidence="2">The sequence shown here is derived from an EMBL/GenBank/DDBJ whole genome shotgun (WGS) entry which is preliminary data.</text>
</comment>
<organism evidence="2 3">
    <name type="scientific">Sesamum alatum</name>
    <dbReference type="NCBI Taxonomy" id="300844"/>
    <lineage>
        <taxon>Eukaryota</taxon>
        <taxon>Viridiplantae</taxon>
        <taxon>Streptophyta</taxon>
        <taxon>Embryophyta</taxon>
        <taxon>Tracheophyta</taxon>
        <taxon>Spermatophyta</taxon>
        <taxon>Magnoliopsida</taxon>
        <taxon>eudicotyledons</taxon>
        <taxon>Gunneridae</taxon>
        <taxon>Pentapetalae</taxon>
        <taxon>asterids</taxon>
        <taxon>lamiids</taxon>
        <taxon>Lamiales</taxon>
        <taxon>Pedaliaceae</taxon>
        <taxon>Sesamum</taxon>
    </lineage>
</organism>
<accession>A0AAE2CF38</accession>
<evidence type="ECO:0000256" key="1">
    <source>
        <dbReference type="SAM" id="MobiDB-lite"/>
    </source>
</evidence>
<reference evidence="2" key="1">
    <citation type="submission" date="2020-06" db="EMBL/GenBank/DDBJ databases">
        <authorList>
            <person name="Li T."/>
            <person name="Hu X."/>
            <person name="Zhang T."/>
            <person name="Song X."/>
            <person name="Zhang H."/>
            <person name="Dai N."/>
            <person name="Sheng W."/>
            <person name="Hou X."/>
            <person name="Wei L."/>
        </authorList>
    </citation>
    <scope>NUCLEOTIDE SEQUENCE</scope>
    <source>
        <strain evidence="2">3651</strain>
        <tissue evidence="2">Leaf</tissue>
    </source>
</reference>
<sequence>MEKKFVLQALTRPPQPQGPNTEEISKVLIMGTKGSSGQLYSISAQTPLSPQQDEELKQLLDSYAEIFQEPQSLPRDRTTQHQINLKADVVPTKMAPYMTDQQSLKHILEQRVDTMLQQKWIAKLLGLDYTVEYNKGSALFLTGFQKFSRAVRKMIFYNPY</sequence>
<keyword evidence="3" id="KW-1185">Reference proteome</keyword>
<dbReference type="EMBL" id="JACGWO010000009">
    <property type="protein sequence ID" value="KAK4419841.1"/>
    <property type="molecule type" value="Genomic_DNA"/>
</dbReference>